<name>A0A0T6BD53_9SCAR</name>
<dbReference type="EC" id="2.1.1.-" evidence="4"/>
<keyword evidence="3 4" id="KW-0808">Transferase</keyword>
<dbReference type="GO" id="GO:0052735">
    <property type="term" value="F:tRNA (cytidine-3-)-methyltransferase activity"/>
    <property type="evidence" value="ECO:0007669"/>
    <property type="project" value="TreeGrafter"/>
</dbReference>
<gene>
    <name evidence="6" type="ORF">AMK59_770</name>
</gene>
<dbReference type="AlphaFoldDB" id="A0A0T6BD53"/>
<accession>A0A0T6BD53</accession>
<evidence type="ECO:0000256" key="3">
    <source>
        <dbReference type="ARBA" id="ARBA00022679"/>
    </source>
</evidence>
<dbReference type="EMBL" id="LJIG01002101">
    <property type="protein sequence ID" value="KRT84839.1"/>
    <property type="molecule type" value="Genomic_DNA"/>
</dbReference>
<evidence type="ECO:0000256" key="1">
    <source>
        <dbReference type="ARBA" id="ARBA00009725"/>
    </source>
</evidence>
<dbReference type="CDD" id="cd02440">
    <property type="entry name" value="AdoMet_MTases"/>
    <property type="match status" value="1"/>
</dbReference>
<keyword evidence="7" id="KW-1185">Reference proteome</keyword>
<dbReference type="GO" id="GO:0032259">
    <property type="term" value="P:methylation"/>
    <property type="evidence" value="ECO:0007669"/>
    <property type="project" value="UniProtKB-KW"/>
</dbReference>
<dbReference type="Proteomes" id="UP000051574">
    <property type="component" value="Unassembled WGS sequence"/>
</dbReference>
<evidence type="ECO:0000259" key="5">
    <source>
        <dbReference type="Pfam" id="PF08242"/>
    </source>
</evidence>
<dbReference type="InterPro" id="IPR029063">
    <property type="entry name" value="SAM-dependent_MTases_sf"/>
</dbReference>
<reference evidence="6 7" key="1">
    <citation type="submission" date="2015-09" db="EMBL/GenBank/DDBJ databases">
        <title>Draft genome of the scarab beetle Oryctes borbonicus.</title>
        <authorList>
            <person name="Meyer J.M."/>
            <person name="Markov G.V."/>
            <person name="Baskaran P."/>
            <person name="Herrmann M."/>
            <person name="Sommer R.J."/>
            <person name="Roedelsperger C."/>
        </authorList>
    </citation>
    <scope>NUCLEOTIDE SEQUENCE [LARGE SCALE GENOMIC DNA]</scope>
    <source>
        <strain evidence="6">OB123</strain>
        <tissue evidence="6">Whole animal</tissue>
    </source>
</reference>
<comment type="caution">
    <text evidence="6">The sequence shown here is derived from an EMBL/GenBank/DDBJ whole genome shotgun (WGS) entry which is preliminary data.</text>
</comment>
<proteinExistence type="inferred from homology"/>
<comment type="function">
    <text evidence="4">S-adenosyl-L-methionine-dependent methyltransferase.</text>
</comment>
<organism evidence="6 7">
    <name type="scientific">Oryctes borbonicus</name>
    <dbReference type="NCBI Taxonomy" id="1629725"/>
    <lineage>
        <taxon>Eukaryota</taxon>
        <taxon>Metazoa</taxon>
        <taxon>Ecdysozoa</taxon>
        <taxon>Arthropoda</taxon>
        <taxon>Hexapoda</taxon>
        <taxon>Insecta</taxon>
        <taxon>Pterygota</taxon>
        <taxon>Neoptera</taxon>
        <taxon>Endopterygota</taxon>
        <taxon>Coleoptera</taxon>
        <taxon>Polyphaga</taxon>
        <taxon>Scarabaeiformia</taxon>
        <taxon>Scarabaeidae</taxon>
        <taxon>Dynastinae</taxon>
        <taxon>Oryctes</taxon>
    </lineage>
</organism>
<evidence type="ECO:0000256" key="4">
    <source>
        <dbReference type="PIRNR" id="PIRNR037755"/>
    </source>
</evidence>
<comment type="similarity">
    <text evidence="1 4">Belongs to the methyltransferase superfamily. METL family.</text>
</comment>
<dbReference type="PANTHER" id="PTHR22809:SF11">
    <property type="entry name" value="TRNA N(3)-METHYLCYTIDINE METHYLTRANSFERASE METTL2"/>
    <property type="match status" value="1"/>
</dbReference>
<dbReference type="InterPro" id="IPR013217">
    <property type="entry name" value="Methyltransf_12"/>
</dbReference>
<feature type="domain" description="Methyltransferase type 12" evidence="5">
    <location>
        <begin position="133"/>
        <end position="235"/>
    </location>
</feature>
<dbReference type="OrthoDB" id="417697at2759"/>
<evidence type="ECO:0000313" key="7">
    <source>
        <dbReference type="Proteomes" id="UP000051574"/>
    </source>
</evidence>
<dbReference type="InterPro" id="IPR026113">
    <property type="entry name" value="METTL2/6/8-like"/>
</dbReference>
<dbReference type="Gene3D" id="3.40.50.150">
    <property type="entry name" value="Vaccinia Virus protein VP39"/>
    <property type="match status" value="1"/>
</dbReference>
<sequence length="343" mass="40293">MFSNITLGMGRLVTLFLRNNGNLVRTCHTRYRKKPMHGSRYLVNKSSVFEFNAWDDVEWDEQQESAAFKKVQANSVIKLSEDEINKYENDANKYWNSFYDIHTNKFFKDRHWLFTEFPELALNHTGERKTMFEIGCGVGNTVFPILQCTKNEDVFIYCCDFSEKAITILKETKEYDSDACEAFILDVSEDQWHVPFSENSIDIVILIFVLSALNPERFIHVLKQVHKYLKPGGIVLFRDYGKYDLAQLRFKQGHCISENFYVRGDGTRVYFFTQDEVDSLFKDAGFQQIQNRVDRRLQVNRGNPLNHSLEIENGKLKVVFFLLLNVSSASQTLYQWNHYQCHR</sequence>
<dbReference type="Pfam" id="PF08242">
    <property type="entry name" value="Methyltransf_12"/>
    <property type="match status" value="1"/>
</dbReference>
<evidence type="ECO:0000313" key="6">
    <source>
        <dbReference type="EMBL" id="KRT84839.1"/>
    </source>
</evidence>
<dbReference type="SUPFAM" id="SSF53335">
    <property type="entry name" value="S-adenosyl-L-methionine-dependent methyltransferases"/>
    <property type="match status" value="1"/>
</dbReference>
<dbReference type="PIRSF" id="PIRSF037755">
    <property type="entry name" value="Mettl2_prd"/>
    <property type="match status" value="1"/>
</dbReference>
<protein>
    <recommendedName>
        <fullName evidence="4">tRNA N(3)-methylcytidine methyltransferase</fullName>
        <ecNumber evidence="4">2.1.1.-</ecNumber>
    </recommendedName>
</protein>
<evidence type="ECO:0000256" key="2">
    <source>
        <dbReference type="ARBA" id="ARBA00022603"/>
    </source>
</evidence>
<keyword evidence="2 4" id="KW-0489">Methyltransferase</keyword>
<dbReference type="PANTHER" id="PTHR22809">
    <property type="entry name" value="METHYLTRANSFERASE-RELATED"/>
    <property type="match status" value="1"/>
</dbReference>